<keyword evidence="2" id="KW-1185">Reference proteome</keyword>
<proteinExistence type="predicted"/>
<accession>A0A5C6EPM9</accession>
<sequence length="68" mass="7526">MRVSIHPRGCETSTKTRPFSEVFGVPEAEGEALSQDAALRDMVRSWSFLDQATKDIVQTIVKSRASIS</sequence>
<comment type="caution">
    <text evidence="1">The sequence shown here is derived from an EMBL/GenBank/DDBJ whole genome shotgun (WGS) entry which is preliminary data.</text>
</comment>
<evidence type="ECO:0000313" key="2">
    <source>
        <dbReference type="Proteomes" id="UP000317977"/>
    </source>
</evidence>
<dbReference type="Proteomes" id="UP000317977">
    <property type="component" value="Unassembled WGS sequence"/>
</dbReference>
<dbReference type="AlphaFoldDB" id="A0A5C6EPM9"/>
<organism evidence="1 2">
    <name type="scientific">Rubripirellula reticaptiva</name>
    <dbReference type="NCBI Taxonomy" id="2528013"/>
    <lineage>
        <taxon>Bacteria</taxon>
        <taxon>Pseudomonadati</taxon>
        <taxon>Planctomycetota</taxon>
        <taxon>Planctomycetia</taxon>
        <taxon>Pirellulales</taxon>
        <taxon>Pirellulaceae</taxon>
        <taxon>Rubripirellula</taxon>
    </lineage>
</organism>
<dbReference type="EMBL" id="SJPX01000003">
    <property type="protein sequence ID" value="TWU51703.1"/>
    <property type="molecule type" value="Genomic_DNA"/>
</dbReference>
<gene>
    <name evidence="1" type="ORF">Poly59_32980</name>
</gene>
<reference evidence="1 2" key="1">
    <citation type="submission" date="2019-02" db="EMBL/GenBank/DDBJ databases">
        <title>Deep-cultivation of Planctomycetes and their phenomic and genomic characterization uncovers novel biology.</title>
        <authorList>
            <person name="Wiegand S."/>
            <person name="Jogler M."/>
            <person name="Boedeker C."/>
            <person name="Pinto D."/>
            <person name="Vollmers J."/>
            <person name="Rivas-Marin E."/>
            <person name="Kohn T."/>
            <person name="Peeters S.H."/>
            <person name="Heuer A."/>
            <person name="Rast P."/>
            <person name="Oberbeckmann S."/>
            <person name="Bunk B."/>
            <person name="Jeske O."/>
            <person name="Meyerdierks A."/>
            <person name="Storesund J.E."/>
            <person name="Kallscheuer N."/>
            <person name="Luecker S."/>
            <person name="Lage O.M."/>
            <person name="Pohl T."/>
            <person name="Merkel B.J."/>
            <person name="Hornburger P."/>
            <person name="Mueller R.-W."/>
            <person name="Bruemmer F."/>
            <person name="Labrenz M."/>
            <person name="Spormann A.M."/>
            <person name="Op Den Camp H."/>
            <person name="Overmann J."/>
            <person name="Amann R."/>
            <person name="Jetten M.S.M."/>
            <person name="Mascher T."/>
            <person name="Medema M.H."/>
            <person name="Devos D.P."/>
            <person name="Kaster A.-K."/>
            <person name="Ovreas L."/>
            <person name="Rohde M."/>
            <person name="Galperin M.Y."/>
            <person name="Jogler C."/>
        </authorList>
    </citation>
    <scope>NUCLEOTIDE SEQUENCE [LARGE SCALE GENOMIC DNA]</scope>
    <source>
        <strain evidence="1 2">Poly59</strain>
    </source>
</reference>
<protein>
    <submittedName>
        <fullName evidence="1">Uncharacterized protein</fullName>
    </submittedName>
</protein>
<evidence type="ECO:0000313" key="1">
    <source>
        <dbReference type="EMBL" id="TWU51703.1"/>
    </source>
</evidence>
<name>A0A5C6EPM9_9BACT</name>